<dbReference type="AlphaFoldDB" id="A0A2T9YQR6"/>
<dbReference type="EMBL" id="MBFR01000078">
    <property type="protein sequence ID" value="PVU94700.1"/>
    <property type="molecule type" value="Genomic_DNA"/>
</dbReference>
<comment type="caution">
    <text evidence="1">The sequence shown here is derived from an EMBL/GenBank/DDBJ whole genome shotgun (WGS) entry which is preliminary data.</text>
</comment>
<accession>A0A2T9YQR6</accession>
<proteinExistence type="predicted"/>
<protein>
    <submittedName>
        <fullName evidence="1">Uncharacterized protein</fullName>
    </submittedName>
</protein>
<evidence type="ECO:0000313" key="2">
    <source>
        <dbReference type="Proteomes" id="UP000245383"/>
    </source>
</evidence>
<gene>
    <name evidence="1" type="ORF">BB561_002333</name>
</gene>
<evidence type="ECO:0000313" key="1">
    <source>
        <dbReference type="EMBL" id="PVU94700.1"/>
    </source>
</evidence>
<keyword evidence="2" id="KW-1185">Reference proteome</keyword>
<dbReference type="Proteomes" id="UP000245383">
    <property type="component" value="Unassembled WGS sequence"/>
</dbReference>
<sequence>MPKYNYDGDVAGSLTIIPETVEDMSLEFGLWQALRACILAQYINIYIAQVATKPPILPASISMRLVGKLLGKELKLSSTRICKDLTVLCVKTTLATANFLNAIAILRYPVLSSIILLPRP</sequence>
<reference evidence="1 2" key="1">
    <citation type="journal article" date="2018" name="MBio">
        <title>Comparative Genomics Reveals the Core Gene Toolbox for the Fungus-Insect Symbiosis.</title>
        <authorList>
            <person name="Wang Y."/>
            <person name="Stata M."/>
            <person name="Wang W."/>
            <person name="Stajich J.E."/>
            <person name="White M.M."/>
            <person name="Moncalvo J.M."/>
        </authorList>
    </citation>
    <scope>NUCLEOTIDE SEQUENCE [LARGE SCALE GENOMIC DNA]</scope>
    <source>
        <strain evidence="1 2">SWE-8-4</strain>
    </source>
</reference>
<name>A0A2T9YQR6_9FUNG</name>
<organism evidence="1 2">
    <name type="scientific">Smittium simulii</name>
    <dbReference type="NCBI Taxonomy" id="133385"/>
    <lineage>
        <taxon>Eukaryota</taxon>
        <taxon>Fungi</taxon>
        <taxon>Fungi incertae sedis</taxon>
        <taxon>Zoopagomycota</taxon>
        <taxon>Kickxellomycotina</taxon>
        <taxon>Harpellomycetes</taxon>
        <taxon>Harpellales</taxon>
        <taxon>Legeriomycetaceae</taxon>
        <taxon>Smittium</taxon>
    </lineage>
</organism>